<keyword evidence="7" id="KW-1005">Bacterial flagellum biogenesis</keyword>
<reference evidence="13 14" key="1">
    <citation type="journal article" date="2017" name="Antonie Van Leeuwenhoek">
        <title>Phylogenomic resolution of the bacterial genus Pantoea and its relationship with Erwinia and Tatumella.</title>
        <authorList>
            <person name="Palmer M."/>
            <person name="Steenkamp E.T."/>
            <person name="Coetzee M.P."/>
            <person name="Chan W.Y."/>
            <person name="van Zyl E."/>
            <person name="De Maayer P."/>
            <person name="Coutinho T.A."/>
            <person name="Blom J."/>
            <person name="Smits T.H."/>
            <person name="Duffy B."/>
            <person name="Venter S.N."/>
        </authorList>
    </citation>
    <scope>NUCLEOTIDE SEQUENCE [LARGE SCALE GENOMIC DNA]</scope>
    <source>
        <strain evidence="13 14">LMG 5345</strain>
    </source>
</reference>
<proteinExistence type="inferred from homology"/>
<dbReference type="Proteomes" id="UP000193785">
    <property type="component" value="Unassembled WGS sequence"/>
</dbReference>
<comment type="function">
    <text evidence="1">Flagellum-specific muramidase which hydrolyzes the peptidoglycan layer to assemble the rod structure in the periplasmic space.</text>
</comment>
<dbReference type="InterPro" id="IPR051056">
    <property type="entry name" value="Glycosyl_Hydrolase_73"/>
</dbReference>
<dbReference type="InterPro" id="IPR002901">
    <property type="entry name" value="MGlyc_endo_b_GlcNAc-like_dom"/>
</dbReference>
<keyword evidence="8" id="KW-0378">Hydrolase</keyword>
<dbReference type="Gene3D" id="2.10.70.40">
    <property type="entry name" value="peptidoglycan hydrolase"/>
    <property type="match status" value="1"/>
</dbReference>
<dbReference type="PANTHER" id="PTHR33308:SF9">
    <property type="entry name" value="PEPTIDOGLYCAN HYDROLASE FLGJ"/>
    <property type="match status" value="1"/>
</dbReference>
<accession>A0ABX3UXD1</accession>
<name>A0ABX3UXD1_9GAMM</name>
<feature type="domain" description="Mannosyl-glycoprotein endo-beta-N-acetylglucosamidase-like" evidence="12">
    <location>
        <begin position="150"/>
        <end position="317"/>
    </location>
</feature>
<comment type="subcellular location">
    <subcellularLocation>
        <location evidence="2">Periplasm</location>
    </subcellularLocation>
</comment>
<dbReference type="Pfam" id="PF01832">
    <property type="entry name" value="Glucosaminidase"/>
    <property type="match status" value="1"/>
</dbReference>
<evidence type="ECO:0000313" key="14">
    <source>
        <dbReference type="Proteomes" id="UP000193785"/>
    </source>
</evidence>
<keyword evidence="13" id="KW-0969">Cilium</keyword>
<evidence type="ECO:0000256" key="10">
    <source>
        <dbReference type="ARBA" id="ARBA00023316"/>
    </source>
</evidence>
<evidence type="ECO:0000256" key="9">
    <source>
        <dbReference type="ARBA" id="ARBA00023295"/>
    </source>
</evidence>
<comment type="similarity">
    <text evidence="3">In the N-terminal section; belongs to the FlgJ family.</text>
</comment>
<dbReference type="PRINTS" id="PR01002">
    <property type="entry name" value="FLGFLGJ"/>
</dbReference>
<evidence type="ECO:0000256" key="6">
    <source>
        <dbReference type="ARBA" id="ARBA00022764"/>
    </source>
</evidence>
<evidence type="ECO:0000256" key="11">
    <source>
        <dbReference type="ARBA" id="ARBA00030835"/>
    </source>
</evidence>
<gene>
    <name evidence="13" type="ORF">HA46_03255</name>
</gene>
<keyword evidence="13" id="KW-0282">Flagellum</keyword>
<dbReference type="InterPro" id="IPR019301">
    <property type="entry name" value="Flagellar_prot_FlgJ_N"/>
</dbReference>
<dbReference type="Pfam" id="PF10135">
    <property type="entry name" value="Rod-binding"/>
    <property type="match status" value="1"/>
</dbReference>
<keyword evidence="9" id="KW-0326">Glycosidase</keyword>
<keyword evidence="6" id="KW-0574">Periplasm</keyword>
<evidence type="ECO:0000256" key="5">
    <source>
        <dbReference type="ARBA" id="ARBA00013433"/>
    </source>
</evidence>
<evidence type="ECO:0000256" key="3">
    <source>
        <dbReference type="ARBA" id="ARBA00006880"/>
    </source>
</evidence>
<dbReference type="RefSeq" id="WP_084882163.1">
    <property type="nucleotide sequence ID" value="NZ_MLJJ01000004.1"/>
</dbReference>
<keyword evidence="13" id="KW-0966">Cell projection</keyword>
<evidence type="ECO:0000313" key="13">
    <source>
        <dbReference type="EMBL" id="ORN02583.1"/>
    </source>
</evidence>
<dbReference type="Gene3D" id="1.10.530.10">
    <property type="match status" value="1"/>
</dbReference>
<evidence type="ECO:0000256" key="4">
    <source>
        <dbReference type="ARBA" id="ARBA00007974"/>
    </source>
</evidence>
<dbReference type="EMBL" id="MLJJ01000004">
    <property type="protein sequence ID" value="ORN02583.1"/>
    <property type="molecule type" value="Genomic_DNA"/>
</dbReference>
<evidence type="ECO:0000256" key="7">
    <source>
        <dbReference type="ARBA" id="ARBA00022795"/>
    </source>
</evidence>
<evidence type="ECO:0000256" key="1">
    <source>
        <dbReference type="ARBA" id="ARBA00002954"/>
    </source>
</evidence>
<evidence type="ECO:0000256" key="8">
    <source>
        <dbReference type="ARBA" id="ARBA00022801"/>
    </source>
</evidence>
<dbReference type="PANTHER" id="PTHR33308">
    <property type="entry name" value="PEPTIDOGLYCAN HYDROLASE FLGJ"/>
    <property type="match status" value="1"/>
</dbReference>
<keyword evidence="10" id="KW-0961">Cell wall biogenesis/degradation</keyword>
<evidence type="ECO:0000259" key="12">
    <source>
        <dbReference type="SMART" id="SM00047"/>
    </source>
</evidence>
<evidence type="ECO:0000256" key="2">
    <source>
        <dbReference type="ARBA" id="ARBA00004418"/>
    </source>
</evidence>
<dbReference type="SMART" id="SM00047">
    <property type="entry name" value="LYZ2"/>
    <property type="match status" value="1"/>
</dbReference>
<dbReference type="NCBIfam" id="TIGR02541">
    <property type="entry name" value="flagell_FlgJ"/>
    <property type="match status" value="1"/>
</dbReference>
<organism evidence="13 14">
    <name type="scientific">Pantoea septica</name>
    <dbReference type="NCBI Taxonomy" id="472695"/>
    <lineage>
        <taxon>Bacteria</taxon>
        <taxon>Pseudomonadati</taxon>
        <taxon>Pseudomonadota</taxon>
        <taxon>Gammaproteobacteria</taxon>
        <taxon>Enterobacterales</taxon>
        <taxon>Erwiniaceae</taxon>
        <taxon>Pantoea</taxon>
    </lineage>
</organism>
<keyword evidence="14" id="KW-1185">Reference proteome</keyword>
<sequence>MAESMNNIGAAFDSRSLDALKRVAKSDRQAGLKGAAKQMEAVFVQMMLKSMRDATPKEGLFSSQQSEMFTSMLDQQLAQNIASKGTLGFAGMMLKSLGAEEAKQAPAPQALVQTAVATDIRLPAKRPLLTAPLYSLQAPAPIKDAEAVRPTTSTGPVLNNANFIASLSGPAIAASKKSGVPHQLIIAQAALESGWGNREIPTQDGRRSHNLFGIKATPDWQGETTEITTTEYINGVAKKVKAAFRVYQSYAEGLADYAALIARSPRYQKVAAAKTPESGAHALQAGGYATDPNYANKLINIIQQVKNRVDNAASAYKNDLSSLF</sequence>
<comment type="caution">
    <text evidence="13">The sequence shown here is derived from an EMBL/GenBank/DDBJ whole genome shotgun (WGS) entry which is preliminary data.</text>
</comment>
<protein>
    <recommendedName>
        <fullName evidence="5">Peptidoglycan hydrolase FlgJ</fullName>
    </recommendedName>
    <alternativeName>
        <fullName evidence="11">Muramidase FlgJ</fullName>
    </alternativeName>
</protein>
<dbReference type="InterPro" id="IPR013377">
    <property type="entry name" value="FlgJ"/>
</dbReference>
<comment type="similarity">
    <text evidence="4">In the C-terminal section; belongs to the glycosyl hydrolase 73 family.</text>
</comment>